<evidence type="ECO:0008006" key="3">
    <source>
        <dbReference type="Google" id="ProtNLM"/>
    </source>
</evidence>
<sequence>MGYALPILGSAGNTEVLDSLKRILDIEPSLTPQLCVYLENLPSTTERREAGLRELDALLESPVALSDWQRLWLAHALGAYAAPEEAKDHHSQRPHIVWLSQQLRSDQSGVAATALATLGRLGCRAAADEDLVRVVERVTAPWRTLALFGLALLNRGLASQCTVDRLDTILLEAMADESS</sequence>
<protein>
    <recommendedName>
        <fullName evidence="3">HEAT repeats family protein</fullName>
    </recommendedName>
</protein>
<accession>X8CTR2</accession>
<comment type="caution">
    <text evidence="1">The sequence shown here is derived from an EMBL/GenBank/DDBJ whole genome shotgun (WGS) entry which is preliminary data.</text>
</comment>
<dbReference type="AlphaFoldDB" id="X8CTR2"/>
<proteinExistence type="predicted"/>
<evidence type="ECO:0000313" key="2">
    <source>
        <dbReference type="Proteomes" id="UP000020825"/>
    </source>
</evidence>
<reference evidence="1 2" key="1">
    <citation type="submission" date="2013-12" db="EMBL/GenBank/DDBJ databases">
        <authorList>
            <person name="Zelazny A."/>
            <person name="Olivier K."/>
            <person name="Holland S."/>
            <person name="Lenaerts A."/>
            <person name="Ordway D."/>
            <person name="DeGroote M.A."/>
            <person name="Parker T."/>
            <person name="Sizemore C."/>
            <person name="Tallon L.J."/>
            <person name="Sadzewicz L.K."/>
            <person name="Sengamalay N."/>
            <person name="Fraser C.M."/>
            <person name="Hine E."/>
            <person name="Shefchek K.A."/>
            <person name="Das S.P."/>
            <person name="Tettelin H."/>
        </authorList>
    </citation>
    <scope>NUCLEOTIDE SEQUENCE [LARGE SCALE GENOMIC DNA]</scope>
    <source>
        <strain evidence="1 2">1956</strain>
    </source>
</reference>
<dbReference type="EMBL" id="JAOG01000001">
    <property type="protein sequence ID" value="EUA58655.1"/>
    <property type="molecule type" value="Genomic_DNA"/>
</dbReference>
<name>X8CTR2_MYCIT</name>
<dbReference type="Proteomes" id="UP000020825">
    <property type="component" value="Unassembled WGS sequence"/>
</dbReference>
<evidence type="ECO:0000313" key="1">
    <source>
        <dbReference type="EMBL" id="EUA58655.1"/>
    </source>
</evidence>
<organism evidence="1 2">
    <name type="scientific">Mycobacterium intracellulare 1956</name>
    <dbReference type="NCBI Taxonomy" id="1299331"/>
    <lineage>
        <taxon>Bacteria</taxon>
        <taxon>Bacillati</taxon>
        <taxon>Actinomycetota</taxon>
        <taxon>Actinomycetes</taxon>
        <taxon>Mycobacteriales</taxon>
        <taxon>Mycobacteriaceae</taxon>
        <taxon>Mycobacterium</taxon>
        <taxon>Mycobacterium avium complex (MAC)</taxon>
    </lineage>
</organism>
<gene>
    <name evidence="1" type="ORF">I550_1798</name>
</gene>